<dbReference type="InterPro" id="IPR047122">
    <property type="entry name" value="Trans-enoyl_RdTase-like"/>
</dbReference>
<dbReference type="OrthoDB" id="9992527at2759"/>
<dbReference type="EMBL" id="JH930479">
    <property type="protein sequence ID" value="EKM50124.1"/>
    <property type="molecule type" value="Genomic_DNA"/>
</dbReference>
<dbReference type="Gene3D" id="3.90.180.10">
    <property type="entry name" value="Medium-chain alcohol dehydrogenases, catalytic domain"/>
    <property type="match status" value="1"/>
</dbReference>
<dbReference type="InterPro" id="IPR036291">
    <property type="entry name" value="NAD(P)-bd_dom_sf"/>
</dbReference>
<dbReference type="AlphaFoldDB" id="K5VU64"/>
<dbReference type="STRING" id="650164.K5VU64"/>
<name>K5VU64_PHACS</name>
<dbReference type="PANTHER" id="PTHR45348:SF3">
    <property type="entry name" value="ENOYL REDUCTASE (ER) DOMAIN-CONTAINING PROTEIN"/>
    <property type="match status" value="1"/>
</dbReference>
<dbReference type="PANTHER" id="PTHR45348">
    <property type="entry name" value="HYPOTHETICAL OXIDOREDUCTASE (EUROFUNG)"/>
    <property type="match status" value="1"/>
</dbReference>
<gene>
    <name evidence="2" type="ORF">PHACADRAFT_178748</name>
</gene>
<organism evidence="2 3">
    <name type="scientific">Phanerochaete carnosa (strain HHB-10118-sp)</name>
    <name type="common">White-rot fungus</name>
    <name type="synonym">Peniophora carnosa</name>
    <dbReference type="NCBI Taxonomy" id="650164"/>
    <lineage>
        <taxon>Eukaryota</taxon>
        <taxon>Fungi</taxon>
        <taxon>Dikarya</taxon>
        <taxon>Basidiomycota</taxon>
        <taxon>Agaricomycotina</taxon>
        <taxon>Agaricomycetes</taxon>
        <taxon>Polyporales</taxon>
        <taxon>Phanerochaetaceae</taxon>
        <taxon>Phanerochaete</taxon>
    </lineage>
</organism>
<dbReference type="GO" id="GO:0016651">
    <property type="term" value="F:oxidoreductase activity, acting on NAD(P)H"/>
    <property type="evidence" value="ECO:0007669"/>
    <property type="project" value="InterPro"/>
</dbReference>
<proteinExistence type="predicted"/>
<dbReference type="Pfam" id="PF08240">
    <property type="entry name" value="ADH_N"/>
    <property type="match status" value="1"/>
</dbReference>
<dbReference type="HOGENOM" id="CLU_026673_16_5_1"/>
<keyword evidence="3" id="KW-1185">Reference proteome</keyword>
<dbReference type="InterPro" id="IPR011032">
    <property type="entry name" value="GroES-like_sf"/>
</dbReference>
<protein>
    <recommendedName>
        <fullName evidence="1">Enoyl reductase (ER) domain-containing protein</fullName>
    </recommendedName>
</protein>
<dbReference type="Proteomes" id="UP000008370">
    <property type="component" value="Unassembled WGS sequence"/>
</dbReference>
<feature type="domain" description="Enoyl reductase (ER)" evidence="1">
    <location>
        <begin position="10"/>
        <end position="375"/>
    </location>
</feature>
<dbReference type="RefSeq" id="XP_007401315.1">
    <property type="nucleotide sequence ID" value="XM_007401253.1"/>
</dbReference>
<sequence length="379" mass="40752">MATHRAVAITTVGTLEIIYLPTPSPGPDEVLVHVHYAVVKSTDGYQLDKGYALSAHDFPRVIGFASAGFVKAVGANVKDLKEGDRVATYNIPESKNKAAQEYTVVPRFFVAKVPESVPLHEAASIPDNYITAMYAVFGGPGLALPVPSFLVSPSAVPNRPAIDLSAPVLVYGAGSSSGQFFVQALRIAGFTDIFAVASGHHHEFLRSLGATQCFDYRSPDVESQIRSAVASTTHGRLSVALDPIATRRSLSLLSEVLASPATLPRARLAVLLPFKDGDAVTNEPDSAIHLTAPPWLEEVFSGKNVEVIPIATFRVGEDAFSRENILSVILPRLLERGMIRANPVRLIREGSLLERVNAGLDLFRNNKVSGEKVVVDMHV</sequence>
<dbReference type="GeneID" id="18909864"/>
<dbReference type="SMART" id="SM00829">
    <property type="entry name" value="PKS_ER"/>
    <property type="match status" value="1"/>
</dbReference>
<dbReference type="CDD" id="cd08249">
    <property type="entry name" value="enoyl_reductase_like"/>
    <property type="match status" value="1"/>
</dbReference>
<dbReference type="InParanoid" id="K5VU64"/>
<dbReference type="SUPFAM" id="SSF50129">
    <property type="entry name" value="GroES-like"/>
    <property type="match status" value="1"/>
</dbReference>
<dbReference type="SUPFAM" id="SSF51735">
    <property type="entry name" value="NAD(P)-binding Rossmann-fold domains"/>
    <property type="match status" value="1"/>
</dbReference>
<dbReference type="InterPro" id="IPR013154">
    <property type="entry name" value="ADH-like_N"/>
</dbReference>
<dbReference type="KEGG" id="pco:PHACADRAFT_178748"/>
<dbReference type="InterPro" id="IPR020843">
    <property type="entry name" value="ER"/>
</dbReference>
<reference evidence="2 3" key="1">
    <citation type="journal article" date="2012" name="BMC Genomics">
        <title>Comparative genomics of the white-rot fungi, Phanerochaete carnosa and P. chrysosporium, to elucidate the genetic basis of the distinct wood types they colonize.</title>
        <authorList>
            <person name="Suzuki H."/>
            <person name="MacDonald J."/>
            <person name="Syed K."/>
            <person name="Salamov A."/>
            <person name="Hori C."/>
            <person name="Aerts A."/>
            <person name="Henrissat B."/>
            <person name="Wiebenga A."/>
            <person name="vanKuyk P.A."/>
            <person name="Barry K."/>
            <person name="Lindquist E."/>
            <person name="LaButti K."/>
            <person name="Lapidus A."/>
            <person name="Lucas S."/>
            <person name="Coutinho P."/>
            <person name="Gong Y."/>
            <person name="Samejima M."/>
            <person name="Mahadevan R."/>
            <person name="Abou-Zaid M."/>
            <person name="de Vries R.P."/>
            <person name="Igarashi K."/>
            <person name="Yadav J.S."/>
            <person name="Grigoriev I.V."/>
            <person name="Master E.R."/>
        </authorList>
    </citation>
    <scope>NUCLEOTIDE SEQUENCE [LARGE SCALE GENOMIC DNA]</scope>
    <source>
        <strain evidence="2 3">HHB-10118-sp</strain>
    </source>
</reference>
<accession>K5VU64</accession>
<evidence type="ECO:0000313" key="2">
    <source>
        <dbReference type="EMBL" id="EKM50124.1"/>
    </source>
</evidence>
<evidence type="ECO:0000313" key="3">
    <source>
        <dbReference type="Proteomes" id="UP000008370"/>
    </source>
</evidence>
<dbReference type="Gene3D" id="3.40.50.720">
    <property type="entry name" value="NAD(P)-binding Rossmann-like Domain"/>
    <property type="match status" value="1"/>
</dbReference>
<evidence type="ECO:0000259" key="1">
    <source>
        <dbReference type="SMART" id="SM00829"/>
    </source>
</evidence>